<reference evidence="3 4" key="1">
    <citation type="submission" date="2018-11" db="EMBL/GenBank/DDBJ databases">
        <authorList>
            <consortium name="Pathogen Informatics"/>
        </authorList>
    </citation>
    <scope>NUCLEOTIDE SEQUENCE [LARGE SCALE GENOMIC DNA]</scope>
</reference>
<organism evidence="3 4">
    <name type="scientific">Anisakis simplex</name>
    <name type="common">Herring worm</name>
    <dbReference type="NCBI Taxonomy" id="6269"/>
    <lineage>
        <taxon>Eukaryota</taxon>
        <taxon>Metazoa</taxon>
        <taxon>Ecdysozoa</taxon>
        <taxon>Nematoda</taxon>
        <taxon>Chromadorea</taxon>
        <taxon>Rhabditida</taxon>
        <taxon>Spirurina</taxon>
        <taxon>Ascaridomorpha</taxon>
        <taxon>Ascaridoidea</taxon>
        <taxon>Anisakidae</taxon>
        <taxon>Anisakis</taxon>
        <taxon>Anisakis simplex complex</taxon>
    </lineage>
</organism>
<feature type="region of interest" description="Disordered" evidence="2">
    <location>
        <begin position="1"/>
        <end position="37"/>
    </location>
</feature>
<feature type="coiled-coil region" evidence="1">
    <location>
        <begin position="47"/>
        <end position="107"/>
    </location>
</feature>
<proteinExistence type="predicted"/>
<sequence>MKNSRESVSSSPPPPQQLAASRAKTTEPPPDKKASVVVARDPAEALIDDLDKQAEALINKASGAEKLRETQLMSFYRKRLLDTIRELNAKSEALTKANADVEKYRSRYKKICELLRDAEVNEKAHMAAELDKARRVETELSTQIGTLQGELMQAKSKIHELEVKVRELQDVKH</sequence>
<dbReference type="AlphaFoldDB" id="A0A3P6PGR0"/>
<keyword evidence="4" id="KW-1185">Reference proteome</keyword>
<keyword evidence="1" id="KW-0175">Coiled coil</keyword>
<protein>
    <submittedName>
        <fullName evidence="3">Uncharacterized protein</fullName>
    </submittedName>
</protein>
<dbReference type="OrthoDB" id="5864420at2759"/>
<evidence type="ECO:0000313" key="4">
    <source>
        <dbReference type="Proteomes" id="UP000267096"/>
    </source>
</evidence>
<name>A0A3P6PGR0_ANISI</name>
<feature type="coiled-coil region" evidence="1">
    <location>
        <begin position="144"/>
        <end position="171"/>
    </location>
</feature>
<evidence type="ECO:0000256" key="2">
    <source>
        <dbReference type="SAM" id="MobiDB-lite"/>
    </source>
</evidence>
<gene>
    <name evidence="3" type="ORF">ASIM_LOCUS1992</name>
</gene>
<dbReference type="Proteomes" id="UP000267096">
    <property type="component" value="Unassembled WGS sequence"/>
</dbReference>
<accession>A0A3P6PGR0</accession>
<evidence type="ECO:0000256" key="1">
    <source>
        <dbReference type="SAM" id="Coils"/>
    </source>
</evidence>
<evidence type="ECO:0000313" key="3">
    <source>
        <dbReference type="EMBL" id="VDK19521.1"/>
    </source>
</evidence>
<dbReference type="EMBL" id="UYRR01002442">
    <property type="protein sequence ID" value="VDK19521.1"/>
    <property type="molecule type" value="Genomic_DNA"/>
</dbReference>